<feature type="compositionally biased region" description="Basic and acidic residues" evidence="1">
    <location>
        <begin position="25"/>
        <end position="39"/>
    </location>
</feature>
<evidence type="ECO:0000313" key="3">
    <source>
        <dbReference type="Proteomes" id="UP001569428"/>
    </source>
</evidence>
<dbReference type="RefSeq" id="WP_371838693.1">
    <property type="nucleotide sequence ID" value="NZ_JBGMEK010000016.1"/>
</dbReference>
<accession>A0ABV4NYP3</accession>
<keyword evidence="3" id="KW-1185">Reference proteome</keyword>
<evidence type="ECO:0000256" key="1">
    <source>
        <dbReference type="SAM" id="MobiDB-lite"/>
    </source>
</evidence>
<gene>
    <name evidence="2" type="ORF">ACCI49_09355</name>
</gene>
<feature type="compositionally biased region" description="Basic and acidic residues" evidence="1">
    <location>
        <begin position="191"/>
        <end position="206"/>
    </location>
</feature>
<feature type="region of interest" description="Disordered" evidence="1">
    <location>
        <begin position="168"/>
        <end position="206"/>
    </location>
</feature>
<comment type="caution">
    <text evidence="2">The sequence shown here is derived from an EMBL/GenBank/DDBJ whole genome shotgun (WGS) entry which is preliminary data.</text>
</comment>
<reference evidence="2 3" key="1">
    <citation type="submission" date="2024-08" db="EMBL/GenBank/DDBJ databases">
        <authorList>
            <person name="Ishaq N."/>
        </authorList>
    </citation>
    <scope>NUCLEOTIDE SEQUENCE [LARGE SCALE GENOMIC DNA]</scope>
    <source>
        <strain evidence="2 3">DSM 18651</strain>
    </source>
</reference>
<feature type="compositionally biased region" description="Polar residues" evidence="1">
    <location>
        <begin position="55"/>
        <end position="75"/>
    </location>
</feature>
<dbReference type="EMBL" id="JBGMEK010000016">
    <property type="protein sequence ID" value="MFA0811124.1"/>
    <property type="molecule type" value="Genomic_DNA"/>
</dbReference>
<name>A0ABV4NYP3_9GAMM</name>
<organism evidence="2 3">
    <name type="scientific">Microbulbifer epialgicus</name>
    <dbReference type="NCBI Taxonomy" id="393907"/>
    <lineage>
        <taxon>Bacteria</taxon>
        <taxon>Pseudomonadati</taxon>
        <taxon>Pseudomonadota</taxon>
        <taxon>Gammaproteobacteria</taxon>
        <taxon>Cellvibrionales</taxon>
        <taxon>Microbulbiferaceae</taxon>
        <taxon>Microbulbifer</taxon>
    </lineage>
</organism>
<feature type="region of interest" description="Disordered" evidence="1">
    <location>
        <begin position="1"/>
        <end position="109"/>
    </location>
</feature>
<sequence length="206" mass="23072">MTRKKVATSPAVNTERPSTQVESQEVERHIAENTVKVKTEQSPVLSHPDNEEQGKSMSNSELPLSAGEPNTQVKPQQPERLSVENPDKVNGTISRPKPETPSTISTRFMDMPVNFGTESQSTVFDPVMERKLARERSKVPRFEHTEVNYTTATGTFVQVGDRCFDVKDMPPGNRNSDLNPWFGAKCPNNSRSKEDIDRLAEKYGIP</sequence>
<protein>
    <submittedName>
        <fullName evidence="2">Uncharacterized protein</fullName>
    </submittedName>
</protein>
<dbReference type="Proteomes" id="UP001569428">
    <property type="component" value="Unassembled WGS sequence"/>
</dbReference>
<feature type="compositionally biased region" description="Polar residues" evidence="1">
    <location>
        <begin position="10"/>
        <end position="23"/>
    </location>
</feature>
<evidence type="ECO:0000313" key="2">
    <source>
        <dbReference type="EMBL" id="MFA0811124.1"/>
    </source>
</evidence>
<proteinExistence type="predicted"/>